<dbReference type="Gene3D" id="3.30.1330.20">
    <property type="entry name" value="Tubulin/FtsZ, C-terminal domain"/>
    <property type="match status" value="1"/>
</dbReference>
<name>A0ABY9DT86_VITVI</name>
<dbReference type="InterPro" id="IPR037103">
    <property type="entry name" value="Tubulin/FtsZ-like_C"/>
</dbReference>
<evidence type="ECO:0000313" key="7">
    <source>
        <dbReference type="Proteomes" id="UP001227230"/>
    </source>
</evidence>
<evidence type="ECO:0000313" key="6">
    <source>
        <dbReference type="EMBL" id="WKA10258.1"/>
    </source>
</evidence>
<evidence type="ECO:0000256" key="1">
    <source>
        <dbReference type="ARBA" id="ARBA00009636"/>
    </source>
</evidence>
<keyword evidence="7" id="KW-1185">Reference proteome</keyword>
<dbReference type="Proteomes" id="UP001227230">
    <property type="component" value="Chromosome 18"/>
</dbReference>
<evidence type="ECO:0000256" key="2">
    <source>
        <dbReference type="ARBA" id="ARBA00022701"/>
    </source>
</evidence>
<dbReference type="SUPFAM" id="SSF55307">
    <property type="entry name" value="Tubulin C-terminal domain-like"/>
    <property type="match status" value="1"/>
</dbReference>
<gene>
    <name evidence="6" type="ORF">VitviT2T_027838</name>
</gene>
<keyword evidence="3" id="KW-0547">Nucleotide-binding</keyword>
<evidence type="ECO:0000259" key="5">
    <source>
        <dbReference type="Pfam" id="PF03953"/>
    </source>
</evidence>
<dbReference type="EMBL" id="CP126665">
    <property type="protein sequence ID" value="WKA10258.1"/>
    <property type="molecule type" value="Genomic_DNA"/>
</dbReference>
<dbReference type="InterPro" id="IPR018316">
    <property type="entry name" value="Tubulin/FtsZ_2-layer-sand-dom"/>
</dbReference>
<dbReference type="InterPro" id="IPR000217">
    <property type="entry name" value="Tubulin"/>
</dbReference>
<keyword evidence="4" id="KW-0342">GTP-binding</keyword>
<feature type="domain" description="Tubulin/FtsZ 2-layer sandwich" evidence="5">
    <location>
        <begin position="2"/>
        <end position="61"/>
    </location>
</feature>
<organism evidence="6 7">
    <name type="scientific">Vitis vinifera</name>
    <name type="common">Grape</name>
    <dbReference type="NCBI Taxonomy" id="29760"/>
    <lineage>
        <taxon>Eukaryota</taxon>
        <taxon>Viridiplantae</taxon>
        <taxon>Streptophyta</taxon>
        <taxon>Embryophyta</taxon>
        <taxon>Tracheophyta</taxon>
        <taxon>Spermatophyta</taxon>
        <taxon>Magnoliopsida</taxon>
        <taxon>eudicotyledons</taxon>
        <taxon>Gunneridae</taxon>
        <taxon>Pentapetalae</taxon>
        <taxon>rosids</taxon>
        <taxon>Vitales</taxon>
        <taxon>Vitaceae</taxon>
        <taxon>Viteae</taxon>
        <taxon>Vitis</taxon>
    </lineage>
</organism>
<reference evidence="6 7" key="1">
    <citation type="journal article" date="2023" name="Hortic Res">
        <title>The complete reference genome for grapevine (Vitis vinifera L.) genetics and breeding.</title>
        <authorList>
            <person name="Shi X."/>
            <person name="Cao S."/>
            <person name="Wang X."/>
            <person name="Huang S."/>
            <person name="Wang Y."/>
            <person name="Liu Z."/>
            <person name="Liu W."/>
            <person name="Leng X."/>
            <person name="Peng Y."/>
            <person name="Wang N."/>
            <person name="Wang Y."/>
            <person name="Ma Z."/>
            <person name="Xu X."/>
            <person name="Zhang F."/>
            <person name="Xue H."/>
            <person name="Zhong H."/>
            <person name="Wang Y."/>
            <person name="Zhang K."/>
            <person name="Velt A."/>
            <person name="Avia K."/>
            <person name="Holtgrawe D."/>
            <person name="Grimplet J."/>
            <person name="Matus J.T."/>
            <person name="Ware D."/>
            <person name="Wu X."/>
            <person name="Wang H."/>
            <person name="Liu C."/>
            <person name="Fang Y."/>
            <person name="Rustenholz C."/>
            <person name="Cheng Z."/>
            <person name="Xiao H."/>
            <person name="Zhou Y."/>
        </authorList>
    </citation>
    <scope>NUCLEOTIDE SEQUENCE [LARGE SCALE GENOMIC DNA]</scope>
    <source>
        <strain evidence="7">cv. Pinot noir / PN40024</strain>
        <tissue evidence="6">Leaf</tissue>
    </source>
</reference>
<dbReference type="InterPro" id="IPR008280">
    <property type="entry name" value="Tub_FtsZ_C"/>
</dbReference>
<comment type="similarity">
    <text evidence="1">Belongs to the tubulin family.</text>
</comment>
<dbReference type="Pfam" id="PF03953">
    <property type="entry name" value="Tubulin_C"/>
    <property type="match status" value="1"/>
</dbReference>
<evidence type="ECO:0000256" key="4">
    <source>
        <dbReference type="ARBA" id="ARBA00023134"/>
    </source>
</evidence>
<sequence>MISAEKAYHEQLFASEIANGAFESSSMMAKCNPYHDKNMAYCLKYRDDEVPKDASAVVVTISPTFYTTQAKGTALISDCLSLPRVYAHVFPICMAAL</sequence>
<proteinExistence type="inferred from homology"/>
<accession>A0ABY9DT86</accession>
<protein>
    <recommendedName>
        <fullName evidence="5">Tubulin/FtsZ 2-layer sandwich domain-containing protein</fullName>
    </recommendedName>
</protein>
<dbReference type="PANTHER" id="PTHR11588">
    <property type="entry name" value="TUBULIN"/>
    <property type="match status" value="1"/>
</dbReference>
<keyword evidence="2" id="KW-0493">Microtubule</keyword>
<evidence type="ECO:0000256" key="3">
    <source>
        <dbReference type="ARBA" id="ARBA00022741"/>
    </source>
</evidence>